<gene>
    <name evidence="5" type="ORF">IAB89_00120</name>
</gene>
<dbReference type="Proteomes" id="UP000824242">
    <property type="component" value="Unassembled WGS sequence"/>
</dbReference>
<dbReference type="InterPro" id="IPR003593">
    <property type="entry name" value="AAA+_ATPase"/>
</dbReference>
<evidence type="ECO:0000313" key="6">
    <source>
        <dbReference type="Proteomes" id="UP000824242"/>
    </source>
</evidence>
<dbReference type="Pfam" id="PF00005">
    <property type="entry name" value="ABC_tran"/>
    <property type="match status" value="1"/>
</dbReference>
<name>A0A9D1AJY5_9FIRM</name>
<keyword evidence="2" id="KW-0547">Nucleotide-binding</keyword>
<reference evidence="5" key="2">
    <citation type="journal article" date="2021" name="PeerJ">
        <title>Extensive microbial diversity within the chicken gut microbiome revealed by metagenomics and culture.</title>
        <authorList>
            <person name="Gilroy R."/>
            <person name="Ravi A."/>
            <person name="Getino M."/>
            <person name="Pursley I."/>
            <person name="Horton D.L."/>
            <person name="Alikhan N.F."/>
            <person name="Baker D."/>
            <person name="Gharbi K."/>
            <person name="Hall N."/>
            <person name="Watson M."/>
            <person name="Adriaenssens E.M."/>
            <person name="Foster-Nyarko E."/>
            <person name="Jarju S."/>
            <person name="Secka A."/>
            <person name="Antonio M."/>
            <person name="Oren A."/>
            <person name="Chaudhuri R.R."/>
            <person name="La Ragione R."/>
            <person name="Hildebrand F."/>
            <person name="Pallen M.J."/>
        </authorList>
    </citation>
    <scope>NUCLEOTIDE SEQUENCE</scope>
    <source>
        <strain evidence="5">ChiSxjej1B13-7958</strain>
    </source>
</reference>
<comment type="caution">
    <text evidence="5">The sequence shown here is derived from an EMBL/GenBank/DDBJ whole genome shotgun (WGS) entry which is preliminary data.</text>
</comment>
<dbReference type="GO" id="GO:0016887">
    <property type="term" value="F:ATP hydrolysis activity"/>
    <property type="evidence" value="ECO:0007669"/>
    <property type="project" value="InterPro"/>
</dbReference>
<evidence type="ECO:0000256" key="1">
    <source>
        <dbReference type="ARBA" id="ARBA00022448"/>
    </source>
</evidence>
<sequence length="185" mass="20295">MLTIQHLTKSFDGTPVLQDFSCSFPETGIVRLVGPSGCGKTTLLRCIAGLERPDSGLVSGVPERIAYCFQEDRLLPWRTALGNLEAVLGKRARREAARWLSLVGLKEAQRKYPGELSGGMRSRVAFARALAFDAPLLLLDEPFHALDPGTRARMEQLLEHETKNRLALLVTHHTPPEGSAVIQVG</sequence>
<dbReference type="InterPro" id="IPR050166">
    <property type="entry name" value="ABC_transporter_ATP-bind"/>
</dbReference>
<keyword evidence="1" id="KW-0813">Transport</keyword>
<feature type="domain" description="ABC transporter" evidence="4">
    <location>
        <begin position="2"/>
        <end position="184"/>
    </location>
</feature>
<keyword evidence="3 5" id="KW-0067">ATP-binding</keyword>
<reference evidence="5" key="1">
    <citation type="submission" date="2020-10" db="EMBL/GenBank/DDBJ databases">
        <authorList>
            <person name="Gilroy R."/>
        </authorList>
    </citation>
    <scope>NUCLEOTIDE SEQUENCE</scope>
    <source>
        <strain evidence="5">ChiSxjej1B13-7958</strain>
    </source>
</reference>
<dbReference type="InterPro" id="IPR003439">
    <property type="entry name" value="ABC_transporter-like_ATP-bd"/>
</dbReference>
<accession>A0A9D1AJY5</accession>
<proteinExistence type="predicted"/>
<evidence type="ECO:0000256" key="3">
    <source>
        <dbReference type="ARBA" id="ARBA00022840"/>
    </source>
</evidence>
<dbReference type="PROSITE" id="PS00211">
    <property type="entry name" value="ABC_TRANSPORTER_1"/>
    <property type="match status" value="1"/>
</dbReference>
<evidence type="ECO:0000256" key="2">
    <source>
        <dbReference type="ARBA" id="ARBA00022741"/>
    </source>
</evidence>
<dbReference type="SMART" id="SM00382">
    <property type="entry name" value="AAA"/>
    <property type="match status" value="1"/>
</dbReference>
<dbReference type="PANTHER" id="PTHR42788:SF13">
    <property type="entry name" value="ALIPHATIC SULFONATES IMPORT ATP-BINDING PROTEIN SSUB"/>
    <property type="match status" value="1"/>
</dbReference>
<organism evidence="5 6">
    <name type="scientific">Candidatus Caccousia avicola</name>
    <dbReference type="NCBI Taxonomy" id="2840721"/>
    <lineage>
        <taxon>Bacteria</taxon>
        <taxon>Bacillati</taxon>
        <taxon>Bacillota</taxon>
        <taxon>Clostridia</taxon>
        <taxon>Eubacteriales</taxon>
        <taxon>Oscillospiraceae</taxon>
        <taxon>Oscillospiraceae incertae sedis</taxon>
        <taxon>Candidatus Caccousia</taxon>
    </lineage>
</organism>
<dbReference type="GO" id="GO:0005524">
    <property type="term" value="F:ATP binding"/>
    <property type="evidence" value="ECO:0007669"/>
    <property type="project" value="UniProtKB-KW"/>
</dbReference>
<dbReference type="PANTHER" id="PTHR42788">
    <property type="entry name" value="TAURINE IMPORT ATP-BINDING PROTEIN-RELATED"/>
    <property type="match status" value="1"/>
</dbReference>
<dbReference type="InterPro" id="IPR027417">
    <property type="entry name" value="P-loop_NTPase"/>
</dbReference>
<dbReference type="PROSITE" id="PS50893">
    <property type="entry name" value="ABC_TRANSPORTER_2"/>
    <property type="match status" value="1"/>
</dbReference>
<evidence type="ECO:0000313" key="5">
    <source>
        <dbReference type="EMBL" id="HIR46056.1"/>
    </source>
</evidence>
<dbReference type="Gene3D" id="3.40.50.300">
    <property type="entry name" value="P-loop containing nucleotide triphosphate hydrolases"/>
    <property type="match status" value="1"/>
</dbReference>
<evidence type="ECO:0000259" key="4">
    <source>
        <dbReference type="PROSITE" id="PS50893"/>
    </source>
</evidence>
<dbReference type="InterPro" id="IPR017871">
    <property type="entry name" value="ABC_transporter-like_CS"/>
</dbReference>
<dbReference type="EMBL" id="DVGZ01000001">
    <property type="protein sequence ID" value="HIR46056.1"/>
    <property type="molecule type" value="Genomic_DNA"/>
</dbReference>
<protein>
    <submittedName>
        <fullName evidence="5">ABC transporter ATP-binding protein</fullName>
    </submittedName>
</protein>
<dbReference type="SUPFAM" id="SSF52540">
    <property type="entry name" value="P-loop containing nucleoside triphosphate hydrolases"/>
    <property type="match status" value="1"/>
</dbReference>
<dbReference type="AlphaFoldDB" id="A0A9D1AJY5"/>